<protein>
    <submittedName>
        <fullName evidence="1">Uncharacterized protein</fullName>
    </submittedName>
</protein>
<dbReference type="EMBL" id="KN881642">
    <property type="protein sequence ID" value="KIY52525.1"/>
    <property type="molecule type" value="Genomic_DNA"/>
</dbReference>
<organism evidence="1 2">
    <name type="scientific">Fistulina hepatica ATCC 64428</name>
    <dbReference type="NCBI Taxonomy" id="1128425"/>
    <lineage>
        <taxon>Eukaryota</taxon>
        <taxon>Fungi</taxon>
        <taxon>Dikarya</taxon>
        <taxon>Basidiomycota</taxon>
        <taxon>Agaricomycotina</taxon>
        <taxon>Agaricomycetes</taxon>
        <taxon>Agaricomycetidae</taxon>
        <taxon>Agaricales</taxon>
        <taxon>Fistulinaceae</taxon>
        <taxon>Fistulina</taxon>
    </lineage>
</organism>
<proteinExistence type="predicted"/>
<dbReference type="AlphaFoldDB" id="A0A0D7AKW8"/>
<dbReference type="InterPro" id="IPR041078">
    <property type="entry name" value="Plavaka"/>
</dbReference>
<evidence type="ECO:0000313" key="2">
    <source>
        <dbReference type="Proteomes" id="UP000054144"/>
    </source>
</evidence>
<gene>
    <name evidence="1" type="ORF">FISHEDRAFT_35099</name>
</gene>
<reference evidence="1 2" key="1">
    <citation type="journal article" date="2015" name="Fungal Genet. Biol.">
        <title>Evolution of novel wood decay mechanisms in Agaricales revealed by the genome sequences of Fistulina hepatica and Cylindrobasidium torrendii.</title>
        <authorList>
            <person name="Floudas D."/>
            <person name="Held B.W."/>
            <person name="Riley R."/>
            <person name="Nagy L.G."/>
            <person name="Koehler G."/>
            <person name="Ransdell A.S."/>
            <person name="Younus H."/>
            <person name="Chow J."/>
            <person name="Chiniquy J."/>
            <person name="Lipzen A."/>
            <person name="Tritt A."/>
            <person name="Sun H."/>
            <person name="Haridas S."/>
            <person name="LaButti K."/>
            <person name="Ohm R.A."/>
            <person name="Kues U."/>
            <person name="Blanchette R.A."/>
            <person name="Grigoriev I.V."/>
            <person name="Minto R.E."/>
            <person name="Hibbett D.S."/>
        </authorList>
    </citation>
    <scope>NUCLEOTIDE SEQUENCE [LARGE SCALE GENOMIC DNA]</scope>
    <source>
        <strain evidence="1 2">ATCC 64428</strain>
    </source>
</reference>
<dbReference type="Proteomes" id="UP000054144">
    <property type="component" value="Unassembled WGS sequence"/>
</dbReference>
<evidence type="ECO:0000313" key="1">
    <source>
        <dbReference type="EMBL" id="KIY52525.1"/>
    </source>
</evidence>
<dbReference type="OrthoDB" id="3232941at2759"/>
<dbReference type="Pfam" id="PF18759">
    <property type="entry name" value="Plavaka"/>
    <property type="match status" value="1"/>
</dbReference>
<keyword evidence="2" id="KW-1185">Reference proteome</keyword>
<name>A0A0D7AKW8_9AGAR</name>
<accession>A0A0D7AKW8</accession>
<sequence>MEQNISGSIVEPFWADLPHCNIHNCMTPDVLHQLHQGTFKHILSWCQTLVSKKELDARIRVLLPCYGVRHFNNGLSNLSQVSGPERKHIERILLVCLVDIVPKDIIIAVRSILDFIYLAQYSSHDEITLGYLREALALWDRHKNAFIELGVRDHLNIPKFHSIYHYLESIERLGTTDNYNTEMFERLHIDMAKEGWRASNH</sequence>